<dbReference type="SUPFAM" id="SSF52172">
    <property type="entry name" value="CheY-like"/>
    <property type="match status" value="1"/>
</dbReference>
<accession>A0A9D0ZWU9</accession>
<reference evidence="7" key="2">
    <citation type="journal article" date="2021" name="PeerJ">
        <title>Extensive microbial diversity within the chicken gut microbiome revealed by metagenomics and culture.</title>
        <authorList>
            <person name="Gilroy R."/>
            <person name="Ravi A."/>
            <person name="Getino M."/>
            <person name="Pursley I."/>
            <person name="Horton D.L."/>
            <person name="Alikhan N.F."/>
            <person name="Baker D."/>
            <person name="Gharbi K."/>
            <person name="Hall N."/>
            <person name="Watson M."/>
            <person name="Adriaenssens E.M."/>
            <person name="Foster-Nyarko E."/>
            <person name="Jarju S."/>
            <person name="Secka A."/>
            <person name="Antonio M."/>
            <person name="Oren A."/>
            <person name="Chaudhuri R.R."/>
            <person name="La Ragione R."/>
            <person name="Hildebrand F."/>
            <person name="Pallen M.J."/>
        </authorList>
    </citation>
    <scope>NUCLEOTIDE SEQUENCE</scope>
    <source>
        <strain evidence="7">ChiSjej3B21-11622</strain>
    </source>
</reference>
<dbReference type="EMBL" id="DVFT01000195">
    <property type="protein sequence ID" value="HIQ97487.1"/>
    <property type="molecule type" value="Genomic_DNA"/>
</dbReference>
<feature type="domain" description="Response regulatory" evidence="5">
    <location>
        <begin position="2"/>
        <end position="123"/>
    </location>
</feature>
<dbReference type="Pfam" id="PF00072">
    <property type="entry name" value="Response_reg"/>
    <property type="match status" value="1"/>
</dbReference>
<proteinExistence type="predicted"/>
<dbReference type="CDD" id="cd00156">
    <property type="entry name" value="REC"/>
    <property type="match status" value="1"/>
</dbReference>
<feature type="modified residue" description="4-aspartylphosphate" evidence="4">
    <location>
        <position position="58"/>
    </location>
</feature>
<dbReference type="AlphaFoldDB" id="A0A9D0ZWU9"/>
<keyword evidence="2 4" id="KW-0597">Phosphoprotein</keyword>
<dbReference type="Gene3D" id="2.40.50.1020">
    <property type="entry name" value="LytTr DNA-binding domain"/>
    <property type="match status" value="1"/>
</dbReference>
<dbReference type="Gene3D" id="3.40.50.2300">
    <property type="match status" value="1"/>
</dbReference>
<evidence type="ECO:0000259" key="6">
    <source>
        <dbReference type="PROSITE" id="PS50930"/>
    </source>
</evidence>
<dbReference type="InterPro" id="IPR001789">
    <property type="entry name" value="Sig_transdc_resp-reg_receiver"/>
</dbReference>
<evidence type="ECO:0000313" key="7">
    <source>
        <dbReference type="EMBL" id="HIQ97487.1"/>
    </source>
</evidence>
<dbReference type="InterPro" id="IPR050595">
    <property type="entry name" value="Bact_response_regulator"/>
</dbReference>
<dbReference type="Proteomes" id="UP000886886">
    <property type="component" value="Unassembled WGS sequence"/>
</dbReference>
<reference evidence="7" key="1">
    <citation type="submission" date="2020-10" db="EMBL/GenBank/DDBJ databases">
        <authorList>
            <person name="Gilroy R."/>
        </authorList>
    </citation>
    <scope>NUCLEOTIDE SEQUENCE</scope>
    <source>
        <strain evidence="7">ChiSjej3B21-11622</strain>
    </source>
</reference>
<feature type="domain" description="HTH LytTR-type" evidence="6">
    <location>
        <begin position="133"/>
        <end position="180"/>
    </location>
</feature>
<organism evidence="7 8">
    <name type="scientific">Candidatus Limivivens merdigallinarum</name>
    <dbReference type="NCBI Taxonomy" id="2840859"/>
    <lineage>
        <taxon>Bacteria</taxon>
        <taxon>Bacillati</taxon>
        <taxon>Bacillota</taxon>
        <taxon>Clostridia</taxon>
        <taxon>Lachnospirales</taxon>
        <taxon>Lachnospiraceae</taxon>
        <taxon>Lachnospiraceae incertae sedis</taxon>
        <taxon>Candidatus Limivivens</taxon>
    </lineage>
</organism>
<dbReference type="SMART" id="SM00448">
    <property type="entry name" value="REC"/>
    <property type="match status" value="1"/>
</dbReference>
<feature type="non-terminal residue" evidence="7">
    <location>
        <position position="180"/>
    </location>
</feature>
<dbReference type="PANTHER" id="PTHR44591:SF3">
    <property type="entry name" value="RESPONSE REGULATORY DOMAIN-CONTAINING PROTEIN"/>
    <property type="match status" value="1"/>
</dbReference>
<dbReference type="Pfam" id="PF04397">
    <property type="entry name" value="LytTR"/>
    <property type="match status" value="1"/>
</dbReference>
<evidence type="ECO:0000313" key="8">
    <source>
        <dbReference type="Proteomes" id="UP000886886"/>
    </source>
</evidence>
<dbReference type="InterPro" id="IPR011006">
    <property type="entry name" value="CheY-like_superfamily"/>
</dbReference>
<evidence type="ECO:0000256" key="4">
    <source>
        <dbReference type="PROSITE-ProRule" id="PRU00169"/>
    </source>
</evidence>
<comment type="function">
    <text evidence="3">May play the central regulatory role in sporulation. It may be an element of the effector pathway responsible for the activation of sporulation genes in response to nutritional stress. Spo0A may act in concert with spo0H (a sigma factor) to control the expression of some genes that are critical to the sporulation process.</text>
</comment>
<evidence type="ECO:0000256" key="1">
    <source>
        <dbReference type="ARBA" id="ARBA00018672"/>
    </source>
</evidence>
<dbReference type="GO" id="GO:0000160">
    <property type="term" value="P:phosphorelay signal transduction system"/>
    <property type="evidence" value="ECO:0007669"/>
    <property type="project" value="InterPro"/>
</dbReference>
<protein>
    <recommendedName>
        <fullName evidence="1">Stage 0 sporulation protein A homolog</fullName>
    </recommendedName>
</protein>
<dbReference type="PROSITE" id="PS50110">
    <property type="entry name" value="RESPONSE_REGULATORY"/>
    <property type="match status" value="1"/>
</dbReference>
<evidence type="ECO:0000259" key="5">
    <source>
        <dbReference type="PROSITE" id="PS50110"/>
    </source>
</evidence>
<sequence length="180" mass="21033">MKILICDDEKGTCSELEELLVQYQAVKGAEFQIDIFYSGEKLLPYLEREGCPDLLFLDIALPGVNGVEVGKWIRQELMNEQTMIVYISSSSSYAMELFQNRPFQFLIKPIGRKKLFALMDEILKVRGRDMRCLEFQHKGKSYRIPYGKILYLQSDRRKLSVVTLEGTYEFYGKLEEMEEK</sequence>
<gene>
    <name evidence="7" type="ORF">IAB26_13115</name>
</gene>
<dbReference type="InterPro" id="IPR007492">
    <property type="entry name" value="LytTR_DNA-bd_dom"/>
</dbReference>
<dbReference type="PROSITE" id="PS50930">
    <property type="entry name" value="HTH_LYTTR"/>
    <property type="match status" value="1"/>
</dbReference>
<name>A0A9D0ZWU9_9FIRM</name>
<comment type="caution">
    <text evidence="7">The sequence shown here is derived from an EMBL/GenBank/DDBJ whole genome shotgun (WGS) entry which is preliminary data.</text>
</comment>
<dbReference type="GO" id="GO:0003677">
    <property type="term" value="F:DNA binding"/>
    <property type="evidence" value="ECO:0007669"/>
    <property type="project" value="InterPro"/>
</dbReference>
<evidence type="ECO:0000256" key="3">
    <source>
        <dbReference type="ARBA" id="ARBA00024867"/>
    </source>
</evidence>
<evidence type="ECO:0000256" key="2">
    <source>
        <dbReference type="ARBA" id="ARBA00022553"/>
    </source>
</evidence>
<dbReference type="PANTHER" id="PTHR44591">
    <property type="entry name" value="STRESS RESPONSE REGULATOR PROTEIN 1"/>
    <property type="match status" value="1"/>
</dbReference>